<name>D6TF75_KTERA</name>
<sequence length="38" mass="4086">MSKLIRDPKATLFVLLVICSLLAAGLVFFFTAYTGAGH</sequence>
<gene>
    <name evidence="2" type="ORF">Krac_12098</name>
</gene>
<accession>D6TF75</accession>
<protein>
    <submittedName>
        <fullName evidence="2">Uncharacterized protein</fullName>
    </submittedName>
</protein>
<dbReference type="InParanoid" id="D6TF75"/>
<proteinExistence type="predicted"/>
<keyword evidence="1" id="KW-1133">Transmembrane helix</keyword>
<dbReference type="EMBL" id="ADVG01000001">
    <property type="protein sequence ID" value="EFH90475.1"/>
    <property type="molecule type" value="Genomic_DNA"/>
</dbReference>
<evidence type="ECO:0000256" key="1">
    <source>
        <dbReference type="SAM" id="Phobius"/>
    </source>
</evidence>
<keyword evidence="3" id="KW-1185">Reference proteome</keyword>
<keyword evidence="1" id="KW-0812">Transmembrane</keyword>
<reference evidence="2 3" key="1">
    <citation type="journal article" date="2011" name="Stand. Genomic Sci.">
        <title>Non-contiguous finished genome sequence and contextual data of the filamentous soil bacterium Ktedonobacter racemifer type strain (SOSP1-21).</title>
        <authorList>
            <person name="Chang Y.J."/>
            <person name="Land M."/>
            <person name="Hauser L."/>
            <person name="Chertkov O."/>
            <person name="Del Rio T.G."/>
            <person name="Nolan M."/>
            <person name="Copeland A."/>
            <person name="Tice H."/>
            <person name="Cheng J.F."/>
            <person name="Lucas S."/>
            <person name="Han C."/>
            <person name="Goodwin L."/>
            <person name="Pitluck S."/>
            <person name="Ivanova N."/>
            <person name="Ovchinikova G."/>
            <person name="Pati A."/>
            <person name="Chen A."/>
            <person name="Palaniappan K."/>
            <person name="Mavromatis K."/>
            <person name="Liolios K."/>
            <person name="Brettin T."/>
            <person name="Fiebig A."/>
            <person name="Rohde M."/>
            <person name="Abt B."/>
            <person name="Goker M."/>
            <person name="Detter J.C."/>
            <person name="Woyke T."/>
            <person name="Bristow J."/>
            <person name="Eisen J.A."/>
            <person name="Markowitz V."/>
            <person name="Hugenholtz P."/>
            <person name="Kyrpides N.C."/>
            <person name="Klenk H.P."/>
            <person name="Lapidus A."/>
        </authorList>
    </citation>
    <scope>NUCLEOTIDE SEQUENCE [LARGE SCALE GENOMIC DNA]</scope>
    <source>
        <strain evidence="3">DSM 44963</strain>
    </source>
</reference>
<evidence type="ECO:0000313" key="3">
    <source>
        <dbReference type="Proteomes" id="UP000004508"/>
    </source>
</evidence>
<keyword evidence="1" id="KW-0472">Membrane</keyword>
<organism evidence="2 3">
    <name type="scientific">Ktedonobacter racemifer DSM 44963</name>
    <dbReference type="NCBI Taxonomy" id="485913"/>
    <lineage>
        <taxon>Bacteria</taxon>
        <taxon>Bacillati</taxon>
        <taxon>Chloroflexota</taxon>
        <taxon>Ktedonobacteria</taxon>
        <taxon>Ktedonobacterales</taxon>
        <taxon>Ktedonobacteraceae</taxon>
        <taxon>Ktedonobacter</taxon>
    </lineage>
</organism>
<dbReference type="Proteomes" id="UP000004508">
    <property type="component" value="Unassembled WGS sequence"/>
</dbReference>
<feature type="transmembrane region" description="Helical" evidence="1">
    <location>
        <begin position="12"/>
        <end position="33"/>
    </location>
</feature>
<comment type="caution">
    <text evidence="2">The sequence shown here is derived from an EMBL/GenBank/DDBJ whole genome shotgun (WGS) entry which is preliminary data.</text>
</comment>
<dbReference type="AlphaFoldDB" id="D6TF75"/>
<dbReference type="STRING" id="485913.Krac_12098"/>
<evidence type="ECO:0000313" key="2">
    <source>
        <dbReference type="EMBL" id="EFH90475.1"/>
    </source>
</evidence>